<evidence type="ECO:0000259" key="7">
    <source>
        <dbReference type="Pfam" id="PF25967"/>
    </source>
</evidence>
<dbReference type="Gene3D" id="2.40.420.20">
    <property type="match status" value="1"/>
</dbReference>
<feature type="domain" description="Multidrug resistance protein MdtA-like C-terminal permuted SH3" evidence="7">
    <location>
        <begin position="317"/>
        <end position="372"/>
    </location>
</feature>
<dbReference type="NCBIfam" id="TIGR01730">
    <property type="entry name" value="RND_mfp"/>
    <property type="match status" value="1"/>
</dbReference>
<dbReference type="InterPro" id="IPR006143">
    <property type="entry name" value="RND_pump_MFP"/>
</dbReference>
<evidence type="ECO:0000256" key="2">
    <source>
        <dbReference type="ARBA" id="ARBA00009477"/>
    </source>
</evidence>
<evidence type="ECO:0000256" key="3">
    <source>
        <dbReference type="ARBA" id="ARBA00022448"/>
    </source>
</evidence>
<dbReference type="EMBL" id="RAHG01000010">
    <property type="protein sequence ID" value="RJT10719.1"/>
    <property type="molecule type" value="Genomic_DNA"/>
</dbReference>
<evidence type="ECO:0000313" key="8">
    <source>
        <dbReference type="EMBL" id="RJT10719.1"/>
    </source>
</evidence>
<comment type="caution">
    <text evidence="8">The sequence shown here is derived from an EMBL/GenBank/DDBJ whole genome shotgun (WGS) entry which is preliminary data.</text>
</comment>
<feature type="signal peptide" evidence="5">
    <location>
        <begin position="1"/>
        <end position="21"/>
    </location>
</feature>
<sequence>MKKKSVVIWSLVILCAVSATAYFIFNQQHHSSPAGVLAKITRGDIQTTVITTGTLKPIRQVSIGAQVNGQLKKLYVHQGDRVNKGQLLAEIDPILQQNELRKSEAELASARAQLRSSQVLLKQYQLALRRQKVMLREGSGVASDLEEAQSLFDSQLEQLEMNKAQIVQSEMAVETARANVGYTRLVAPIEGEVLGVVTQEGQTIVSSQTAPTIMVLADLSVMHIQTRISEADILKVKSGQPLSFYVLAQPSRLYTSVMGEIQNAPDGVLNNTNEISNNSQQSLAIYYSGVFEITNTERLLKTSMTAQVSIVVNDVKNVLRIPLSALQERDAQGRYYVTLIDGKQRISREVEIGAHNNVFAEVKSGLVEGQSVEIPPLALETAIDG</sequence>
<dbReference type="Gene3D" id="6.10.140.1990">
    <property type="match status" value="1"/>
</dbReference>
<proteinExistence type="inferred from homology"/>
<dbReference type="InterPro" id="IPR058627">
    <property type="entry name" value="MdtA-like_C"/>
</dbReference>
<evidence type="ECO:0000256" key="4">
    <source>
        <dbReference type="ARBA" id="ARBA00023054"/>
    </source>
</evidence>
<dbReference type="InterPro" id="IPR030190">
    <property type="entry name" value="MacA_alpha-hairpin_sf"/>
</dbReference>
<comment type="subcellular location">
    <subcellularLocation>
        <location evidence="1">Cell envelope</location>
    </subcellularLocation>
</comment>
<evidence type="ECO:0000259" key="6">
    <source>
        <dbReference type="Pfam" id="PF25917"/>
    </source>
</evidence>
<dbReference type="Gene3D" id="2.40.50.100">
    <property type="match status" value="1"/>
</dbReference>
<dbReference type="Pfam" id="PF25917">
    <property type="entry name" value="BSH_RND"/>
    <property type="match status" value="1"/>
</dbReference>
<dbReference type="Proteomes" id="UP000284119">
    <property type="component" value="Unassembled WGS sequence"/>
</dbReference>
<dbReference type="SUPFAM" id="SSF111369">
    <property type="entry name" value="HlyD-like secretion proteins"/>
    <property type="match status" value="1"/>
</dbReference>
<accession>A0ABX9NZA0</accession>
<comment type="similarity">
    <text evidence="2">Belongs to the membrane fusion protein (MFP) (TC 8.A.1) family.</text>
</comment>
<evidence type="ECO:0000256" key="1">
    <source>
        <dbReference type="ARBA" id="ARBA00004196"/>
    </source>
</evidence>
<dbReference type="PANTHER" id="PTHR30469:SF33">
    <property type="entry name" value="SLR1207 PROTEIN"/>
    <property type="match status" value="1"/>
</dbReference>
<reference evidence="8 9" key="1">
    <citation type="submission" date="2018-09" db="EMBL/GenBank/DDBJ databases">
        <authorList>
            <person name="Le Fleche-Mateos A."/>
        </authorList>
    </citation>
    <scope>NUCLEOTIDE SEQUENCE [LARGE SCALE GENOMIC DNA]</scope>
    <source>
        <strain evidence="8 9">DSM 30078</strain>
    </source>
</reference>
<keyword evidence="4" id="KW-0175">Coiled coil</keyword>
<feature type="chain" id="PRO_5045227096" evidence="5">
    <location>
        <begin position="22"/>
        <end position="385"/>
    </location>
</feature>
<keyword evidence="3" id="KW-0813">Transport</keyword>
<dbReference type="Gene3D" id="2.40.30.170">
    <property type="match status" value="1"/>
</dbReference>
<name>A0ABX9NZA0_9GAMM</name>
<keyword evidence="9" id="KW-1185">Reference proteome</keyword>
<organism evidence="8 9">
    <name type="scientific">Rahnella inusitata</name>
    <dbReference type="NCBI Taxonomy" id="58169"/>
    <lineage>
        <taxon>Bacteria</taxon>
        <taxon>Pseudomonadati</taxon>
        <taxon>Pseudomonadota</taxon>
        <taxon>Gammaproteobacteria</taxon>
        <taxon>Enterobacterales</taxon>
        <taxon>Yersiniaceae</taxon>
        <taxon>Rahnella</taxon>
    </lineage>
</organism>
<dbReference type="Pfam" id="PF25967">
    <property type="entry name" value="RND-MFP_C"/>
    <property type="match status" value="1"/>
</dbReference>
<evidence type="ECO:0000313" key="9">
    <source>
        <dbReference type="Proteomes" id="UP000284119"/>
    </source>
</evidence>
<keyword evidence="5" id="KW-0732">Signal</keyword>
<dbReference type="PANTHER" id="PTHR30469">
    <property type="entry name" value="MULTIDRUG RESISTANCE PROTEIN MDTA"/>
    <property type="match status" value="1"/>
</dbReference>
<feature type="domain" description="Multidrug resistance protein MdtA-like barrel-sandwich hybrid" evidence="6">
    <location>
        <begin position="59"/>
        <end position="215"/>
    </location>
</feature>
<evidence type="ECO:0000256" key="5">
    <source>
        <dbReference type="SAM" id="SignalP"/>
    </source>
</evidence>
<dbReference type="InterPro" id="IPR058625">
    <property type="entry name" value="MdtA-like_BSH"/>
</dbReference>
<protein>
    <submittedName>
        <fullName evidence="8">Efflux RND transporter periplasmic adaptor subunit</fullName>
    </submittedName>
</protein>
<gene>
    <name evidence="8" type="ORF">D5396_18105</name>
</gene>